<evidence type="ECO:0000313" key="2">
    <source>
        <dbReference type="EMBL" id="KRO03686.1"/>
    </source>
</evidence>
<dbReference type="InterPro" id="IPR053144">
    <property type="entry name" value="Acetyltransferase_Butenolide"/>
</dbReference>
<feature type="domain" description="N-acetyltransferase" evidence="1">
    <location>
        <begin position="3"/>
        <end position="134"/>
    </location>
</feature>
<proteinExistence type="predicted"/>
<dbReference type="PATRIC" id="fig|616990.3.peg.2280"/>
<dbReference type="EMBL" id="JQCA01000069">
    <property type="protein sequence ID" value="KRO03686.1"/>
    <property type="molecule type" value="Genomic_DNA"/>
</dbReference>
<protein>
    <recommendedName>
        <fullName evidence="1">N-acetyltransferase domain-containing protein</fullName>
    </recommendedName>
</protein>
<dbReference type="CDD" id="cd04301">
    <property type="entry name" value="NAT_SF"/>
    <property type="match status" value="1"/>
</dbReference>
<dbReference type="PANTHER" id="PTHR43233">
    <property type="entry name" value="FAMILY N-ACETYLTRANSFERASE, PUTATIVE (AFU_ORTHOLOGUE AFUA_6G03350)-RELATED"/>
    <property type="match status" value="1"/>
</dbReference>
<dbReference type="PROSITE" id="PS51186">
    <property type="entry name" value="GNAT"/>
    <property type="match status" value="1"/>
</dbReference>
<dbReference type="InterPro" id="IPR016181">
    <property type="entry name" value="Acyl_CoA_acyltransferase"/>
</dbReference>
<evidence type="ECO:0000313" key="3">
    <source>
        <dbReference type="Proteomes" id="UP000051906"/>
    </source>
</evidence>
<dbReference type="Gene3D" id="3.40.630.30">
    <property type="match status" value="1"/>
</dbReference>
<name>A0A0R2LQY6_9LACO</name>
<dbReference type="AlphaFoldDB" id="A0A0R2LQY6"/>
<comment type="caution">
    <text evidence="2">The sequence shown here is derived from an EMBL/GenBank/DDBJ whole genome shotgun (WGS) entry which is preliminary data.</text>
</comment>
<accession>A0A0R2LQY6</accession>
<dbReference type="PANTHER" id="PTHR43233:SF1">
    <property type="entry name" value="FAMILY N-ACETYLTRANSFERASE, PUTATIVE (AFU_ORTHOLOGUE AFUA_6G03350)-RELATED"/>
    <property type="match status" value="1"/>
</dbReference>
<gene>
    <name evidence="2" type="ORF">IV54_GL002148</name>
</gene>
<sequence length="134" mass="15258">MDAKLDAASFKDLLVRTELHRQINDDQKLQGMLDHADFLYTAWDGDKVVGYVRGLTDYADVIYIADLAVDADYRHQGIARHLLGMVQDQLGQTLHTVLWASLYAKDFYAKIGFTKDSRGYVKNPQHLDPADWTV</sequence>
<dbReference type="Pfam" id="PF13673">
    <property type="entry name" value="Acetyltransf_10"/>
    <property type="match status" value="1"/>
</dbReference>
<organism evidence="2 3">
    <name type="scientific">Levilactobacillus paucivorans</name>
    <dbReference type="NCBI Taxonomy" id="616990"/>
    <lineage>
        <taxon>Bacteria</taxon>
        <taxon>Bacillati</taxon>
        <taxon>Bacillota</taxon>
        <taxon>Bacilli</taxon>
        <taxon>Lactobacillales</taxon>
        <taxon>Lactobacillaceae</taxon>
        <taxon>Levilactobacillus</taxon>
    </lineage>
</organism>
<keyword evidence="3" id="KW-1185">Reference proteome</keyword>
<dbReference type="SUPFAM" id="SSF55729">
    <property type="entry name" value="Acyl-CoA N-acyltransferases (Nat)"/>
    <property type="match status" value="1"/>
</dbReference>
<dbReference type="GO" id="GO:0016747">
    <property type="term" value="F:acyltransferase activity, transferring groups other than amino-acyl groups"/>
    <property type="evidence" value="ECO:0007669"/>
    <property type="project" value="InterPro"/>
</dbReference>
<reference evidence="2 3" key="1">
    <citation type="journal article" date="2015" name="Genome Announc.">
        <title>Expanding the biotechnology potential of lactobacilli through comparative genomics of 213 strains and associated genera.</title>
        <authorList>
            <person name="Sun Z."/>
            <person name="Harris H.M."/>
            <person name="McCann A."/>
            <person name="Guo C."/>
            <person name="Argimon S."/>
            <person name="Zhang W."/>
            <person name="Yang X."/>
            <person name="Jeffery I.B."/>
            <person name="Cooney J.C."/>
            <person name="Kagawa T.F."/>
            <person name="Liu W."/>
            <person name="Song Y."/>
            <person name="Salvetti E."/>
            <person name="Wrobel A."/>
            <person name="Rasinkangas P."/>
            <person name="Parkhill J."/>
            <person name="Rea M.C."/>
            <person name="O'Sullivan O."/>
            <person name="Ritari J."/>
            <person name="Douillard F.P."/>
            <person name="Paul Ross R."/>
            <person name="Yang R."/>
            <person name="Briner A.E."/>
            <person name="Felis G.E."/>
            <person name="de Vos W.M."/>
            <person name="Barrangou R."/>
            <person name="Klaenhammer T.R."/>
            <person name="Caufield P.W."/>
            <person name="Cui Y."/>
            <person name="Zhang H."/>
            <person name="O'Toole P.W."/>
        </authorList>
    </citation>
    <scope>NUCLEOTIDE SEQUENCE [LARGE SCALE GENOMIC DNA]</scope>
    <source>
        <strain evidence="2 3">DSM 22467</strain>
    </source>
</reference>
<evidence type="ECO:0000259" key="1">
    <source>
        <dbReference type="PROSITE" id="PS51186"/>
    </source>
</evidence>
<dbReference type="InterPro" id="IPR000182">
    <property type="entry name" value="GNAT_dom"/>
</dbReference>
<dbReference type="Proteomes" id="UP000051906">
    <property type="component" value="Unassembled WGS sequence"/>
</dbReference>